<proteinExistence type="predicted"/>
<evidence type="ECO:0000313" key="2">
    <source>
        <dbReference type="EMBL" id="OAJ63629.1"/>
    </source>
</evidence>
<accession>A0A1A9NB79</accession>
<evidence type="ECO:0000313" key="3">
    <source>
        <dbReference type="Proteomes" id="UP000077961"/>
    </source>
</evidence>
<dbReference type="AlphaFoldDB" id="A0A1A9NB79"/>
<dbReference type="Proteomes" id="UP000077961">
    <property type="component" value="Unassembled WGS sequence"/>
</dbReference>
<sequence>MDSPHLSGSECRPARITGIRICFVCLMAVSGQVLAGGCHENLSYLRARFPSFTDPSLQQVEQAIYSTRVSDAIAEAKSKGSSPEDAVSAEMEQANQDLQSAKEASNTFVSVSISDSSADEVLRELNGPHVDPNLECDGVAGSSACAAAVGLMGAVANHALAAEMQCFARNGMW</sequence>
<name>A0A1A9NB79_9BURK</name>
<reference evidence="3 4" key="1">
    <citation type="submission" date="2016-04" db="EMBL/GenBank/DDBJ databases">
        <title>Reclassification of Paraburkholderia panaciterrae (Farh et al. 2015) Dobritsa &amp; Samadpour 2016 as a later homotypic synonym of Paraburkholderia ginsengiterrae (Farh et al. 2015) Dobritsa &amp; Samadpour 2016.</title>
        <authorList>
            <person name="Dobritsa A.P."/>
            <person name="Kutumbaka K."/>
            <person name="Samadpour M."/>
        </authorList>
    </citation>
    <scope>NUCLEOTIDE SEQUENCE [LARGE SCALE GENOMIC DNA]</scope>
    <source>
        <strain evidence="2 4">DCY85</strain>
        <strain evidence="1 3">DCY85-1</strain>
    </source>
</reference>
<evidence type="ECO:0000313" key="4">
    <source>
        <dbReference type="Proteomes" id="UP000078116"/>
    </source>
</evidence>
<keyword evidence="3" id="KW-1185">Reference proteome</keyword>
<dbReference type="EMBL" id="LXJZ01000173">
    <property type="protein sequence ID" value="OAJ58728.1"/>
    <property type="molecule type" value="Genomic_DNA"/>
</dbReference>
<gene>
    <name evidence="1" type="ORF">A6V36_29655</name>
    <name evidence="2" type="ORF">A6V37_20060</name>
</gene>
<comment type="caution">
    <text evidence="2">The sequence shown here is derived from an EMBL/GenBank/DDBJ whole genome shotgun (WGS) entry which is preliminary data.</text>
</comment>
<dbReference type="RefSeq" id="WP_064268120.1">
    <property type="nucleotide sequence ID" value="NZ_LXJZ01000173.1"/>
</dbReference>
<evidence type="ECO:0000313" key="1">
    <source>
        <dbReference type="EMBL" id="OAJ58728.1"/>
    </source>
</evidence>
<organism evidence="2 4">
    <name type="scientific">Paraburkholderia ginsengiterrae</name>
    <dbReference type="NCBI Taxonomy" id="1462993"/>
    <lineage>
        <taxon>Bacteria</taxon>
        <taxon>Pseudomonadati</taxon>
        <taxon>Pseudomonadota</taxon>
        <taxon>Betaproteobacteria</taxon>
        <taxon>Burkholderiales</taxon>
        <taxon>Burkholderiaceae</taxon>
        <taxon>Paraburkholderia</taxon>
    </lineage>
</organism>
<dbReference type="Proteomes" id="UP000078116">
    <property type="component" value="Unassembled WGS sequence"/>
</dbReference>
<dbReference type="EMBL" id="LXKA01000121">
    <property type="protein sequence ID" value="OAJ63629.1"/>
    <property type="molecule type" value="Genomic_DNA"/>
</dbReference>
<protein>
    <submittedName>
        <fullName evidence="2">Uncharacterized protein</fullName>
    </submittedName>
</protein>